<dbReference type="PANTHER" id="PTHR37300:SF2">
    <property type="entry name" value="UPF0291 PROTEIN BC_1827"/>
    <property type="match status" value="1"/>
</dbReference>
<evidence type="ECO:0000313" key="5">
    <source>
        <dbReference type="Proteomes" id="UP000018890"/>
    </source>
</evidence>
<dbReference type="SUPFAM" id="SSF158221">
    <property type="entry name" value="YnzC-like"/>
    <property type="match status" value="1"/>
</dbReference>
<dbReference type="HAMAP" id="MF_01103">
    <property type="entry name" value="UPF0291"/>
    <property type="match status" value="1"/>
</dbReference>
<dbReference type="InterPro" id="IPR009242">
    <property type="entry name" value="DUF896"/>
</dbReference>
<dbReference type="AlphaFoldDB" id="W4PYZ9"/>
<dbReference type="Gene3D" id="1.10.287.540">
    <property type="entry name" value="Helix hairpin bin"/>
    <property type="match status" value="1"/>
</dbReference>
<comment type="similarity">
    <text evidence="2">Belongs to the UPF0291 family.</text>
</comment>
<dbReference type="EMBL" id="BAUT01000001">
    <property type="protein sequence ID" value="GAE24359.1"/>
    <property type="molecule type" value="Genomic_DNA"/>
</dbReference>
<comment type="caution">
    <text evidence="4">The sequence shown here is derived from an EMBL/GenBank/DDBJ whole genome shotgun (WGS) entry which is preliminary data.</text>
</comment>
<protein>
    <recommendedName>
        <fullName evidence="2">UPF0291 protein JCM9140_276</fullName>
    </recommendedName>
</protein>
<dbReference type="Proteomes" id="UP000018890">
    <property type="component" value="Unassembled WGS sequence"/>
</dbReference>
<feature type="compositionally biased region" description="Basic and acidic residues" evidence="3">
    <location>
        <begin position="66"/>
        <end position="79"/>
    </location>
</feature>
<dbReference type="Pfam" id="PF05979">
    <property type="entry name" value="DUF896"/>
    <property type="match status" value="1"/>
</dbReference>
<comment type="subcellular location">
    <subcellularLocation>
        <location evidence="2">Cytoplasm</location>
    </subcellularLocation>
</comment>
<feature type="region of interest" description="Disordered" evidence="3">
    <location>
        <begin position="56"/>
        <end position="79"/>
    </location>
</feature>
<evidence type="ECO:0000256" key="1">
    <source>
        <dbReference type="ARBA" id="ARBA00022490"/>
    </source>
</evidence>
<gene>
    <name evidence="4" type="ORF">JCM9140_276</name>
</gene>
<dbReference type="OrthoDB" id="390105at2"/>
<dbReference type="PANTHER" id="PTHR37300">
    <property type="entry name" value="UPF0291 PROTEIN CBO2609/CLC_2481"/>
    <property type="match status" value="1"/>
</dbReference>
<sequence>MLSKEKLQRINELAKRAKTSGLTKKEENEQNMLRKEYLQTFRASFKNHLHSVTVVDENGNDVTPDALKESKRNKDNPLH</sequence>
<accession>W4PYZ9</accession>
<dbReference type="GO" id="GO:0005737">
    <property type="term" value="C:cytoplasm"/>
    <property type="evidence" value="ECO:0007669"/>
    <property type="project" value="UniProtKB-SubCell"/>
</dbReference>
<evidence type="ECO:0000313" key="4">
    <source>
        <dbReference type="EMBL" id="GAE24359.1"/>
    </source>
</evidence>
<keyword evidence="1 2" id="KW-0963">Cytoplasm</keyword>
<dbReference type="STRING" id="1236970.JCM9140_276"/>
<keyword evidence="5" id="KW-1185">Reference proteome</keyword>
<organism evidence="4 5">
    <name type="scientific">Halalkalibacter wakoensis JCM 9140</name>
    <dbReference type="NCBI Taxonomy" id="1236970"/>
    <lineage>
        <taxon>Bacteria</taxon>
        <taxon>Bacillati</taxon>
        <taxon>Bacillota</taxon>
        <taxon>Bacilli</taxon>
        <taxon>Bacillales</taxon>
        <taxon>Bacillaceae</taxon>
        <taxon>Halalkalibacter</taxon>
    </lineage>
</organism>
<proteinExistence type="inferred from homology"/>
<name>W4PYZ9_9BACI</name>
<reference evidence="4" key="1">
    <citation type="journal article" date="2014" name="Genome Announc.">
        <title>Draft Genome Sequences of Three Alkaliphilic Bacillus Strains, Bacillus wakoensis JCM 9140T, Bacillus akibai JCM 9157T, and Bacillus hemicellulosilyticus JCM 9152T.</title>
        <authorList>
            <person name="Yuki M."/>
            <person name="Oshima K."/>
            <person name="Suda W."/>
            <person name="Oshida Y."/>
            <person name="Kitamura K."/>
            <person name="Iida T."/>
            <person name="Hattori M."/>
            <person name="Ohkuma M."/>
        </authorList>
    </citation>
    <scope>NUCLEOTIDE SEQUENCE [LARGE SCALE GENOMIC DNA]</scope>
    <source>
        <strain evidence="4">JCM 9140</strain>
    </source>
</reference>
<dbReference type="RefSeq" id="WP_034741185.1">
    <property type="nucleotide sequence ID" value="NZ_BAUT01000001.1"/>
</dbReference>
<evidence type="ECO:0000256" key="2">
    <source>
        <dbReference type="HAMAP-Rule" id="MF_01103"/>
    </source>
</evidence>
<evidence type="ECO:0000256" key="3">
    <source>
        <dbReference type="SAM" id="MobiDB-lite"/>
    </source>
</evidence>